<name>M7N477_9BACT</name>
<comment type="caution">
    <text evidence="3">The sequence shown here is derived from an EMBL/GenBank/DDBJ whole genome shotgun (WGS) entry which is preliminary data.</text>
</comment>
<dbReference type="Pfam" id="PF04397">
    <property type="entry name" value="LytTR"/>
    <property type="match status" value="1"/>
</dbReference>
<reference evidence="3 4" key="1">
    <citation type="journal article" date="2013" name="Genome Announc.">
        <title>Draft Genome Sequence of Cesiribacter andamanensis Strain AMV16T, Isolated from a Soil Sample from a Mud Volcano in the Andaman Islands, India.</title>
        <authorList>
            <person name="Shivaji S."/>
            <person name="Ara S."/>
            <person name="Begum Z."/>
            <person name="Srinivas T.N."/>
            <person name="Singh A."/>
            <person name="Kumar Pinnaka A."/>
        </authorList>
    </citation>
    <scope>NUCLEOTIDE SEQUENCE [LARGE SCALE GENOMIC DNA]</scope>
    <source>
        <strain evidence="3 4">AMV16</strain>
    </source>
</reference>
<feature type="transmembrane region" description="Helical" evidence="1">
    <location>
        <begin position="21"/>
        <end position="42"/>
    </location>
</feature>
<feature type="domain" description="HTH LytTR-type" evidence="2">
    <location>
        <begin position="151"/>
        <end position="264"/>
    </location>
</feature>
<dbReference type="PROSITE" id="PS50930">
    <property type="entry name" value="HTH_LYTTR"/>
    <property type="match status" value="1"/>
</dbReference>
<evidence type="ECO:0000313" key="4">
    <source>
        <dbReference type="Proteomes" id="UP000011910"/>
    </source>
</evidence>
<protein>
    <submittedName>
        <fullName evidence="3">Response regulator of the LytR/AlgR family protein</fullName>
    </submittedName>
</protein>
<evidence type="ECO:0000313" key="3">
    <source>
        <dbReference type="EMBL" id="EMR03478.1"/>
    </source>
</evidence>
<dbReference type="PANTHER" id="PTHR37299">
    <property type="entry name" value="TRANSCRIPTIONAL REGULATOR-RELATED"/>
    <property type="match status" value="1"/>
</dbReference>
<dbReference type="Gene3D" id="2.40.50.1020">
    <property type="entry name" value="LytTr DNA-binding domain"/>
    <property type="match status" value="1"/>
</dbReference>
<accession>M7N477</accession>
<evidence type="ECO:0000259" key="2">
    <source>
        <dbReference type="PROSITE" id="PS50930"/>
    </source>
</evidence>
<evidence type="ECO:0000256" key="1">
    <source>
        <dbReference type="SAM" id="Phobius"/>
    </source>
</evidence>
<dbReference type="GO" id="GO:0003677">
    <property type="term" value="F:DNA binding"/>
    <property type="evidence" value="ECO:0007669"/>
    <property type="project" value="InterPro"/>
</dbReference>
<keyword evidence="1" id="KW-0812">Transmembrane</keyword>
<feature type="transmembrane region" description="Helical" evidence="1">
    <location>
        <begin position="63"/>
        <end position="83"/>
    </location>
</feature>
<organism evidence="3 4">
    <name type="scientific">Cesiribacter andamanensis AMV16</name>
    <dbReference type="NCBI Taxonomy" id="1279009"/>
    <lineage>
        <taxon>Bacteria</taxon>
        <taxon>Pseudomonadati</taxon>
        <taxon>Bacteroidota</taxon>
        <taxon>Cytophagia</taxon>
        <taxon>Cytophagales</taxon>
        <taxon>Cesiribacteraceae</taxon>
        <taxon>Cesiribacter</taxon>
    </lineage>
</organism>
<keyword evidence="1" id="KW-1133">Transmembrane helix</keyword>
<gene>
    <name evidence="3" type="ORF">ADICEAN_01411</name>
</gene>
<proteinExistence type="predicted"/>
<dbReference type="Proteomes" id="UP000011910">
    <property type="component" value="Unassembled WGS sequence"/>
</dbReference>
<sequence length="276" mass="31465">MGVLLCIHLIKPANFPTAPDYSFPLTDFLVSFIGSAILWEIQLFNFRHIYNRFLSQRGFSPRLVWRVVGTNLLFSLVFYLLYAPLVTRFVYHQPLVLFSLLSGLFISLLFALLLNFAYLGAELYHSWKAGVLEPGKATEALLAAESRPSLLRINSGRQLLQVSPDEIAWFQSENKLVFAMLHTGKKVLTSYTLAELEELLKPDAFFKINRQLIAHRKAVYSVKKDQNYKLLVQLRTAVHSSESAFPEQSISRYKAAEFKEWLSSETPAQPAIHHSA</sequence>
<dbReference type="AlphaFoldDB" id="M7N477"/>
<keyword evidence="1" id="KW-0472">Membrane</keyword>
<dbReference type="GO" id="GO:0000156">
    <property type="term" value="F:phosphorelay response regulator activity"/>
    <property type="evidence" value="ECO:0007669"/>
    <property type="project" value="InterPro"/>
</dbReference>
<dbReference type="InterPro" id="IPR046947">
    <property type="entry name" value="LytR-like"/>
</dbReference>
<dbReference type="eggNOG" id="COG3279">
    <property type="taxonomic scope" value="Bacteria"/>
</dbReference>
<dbReference type="SMART" id="SM00850">
    <property type="entry name" value="LytTR"/>
    <property type="match status" value="1"/>
</dbReference>
<dbReference type="EMBL" id="AODQ01000025">
    <property type="protein sequence ID" value="EMR03478.1"/>
    <property type="molecule type" value="Genomic_DNA"/>
</dbReference>
<feature type="transmembrane region" description="Helical" evidence="1">
    <location>
        <begin position="95"/>
        <end position="118"/>
    </location>
</feature>
<dbReference type="PANTHER" id="PTHR37299:SF1">
    <property type="entry name" value="STAGE 0 SPORULATION PROTEIN A HOMOLOG"/>
    <property type="match status" value="1"/>
</dbReference>
<dbReference type="STRING" id="1279009.ADICEAN_01411"/>
<dbReference type="InterPro" id="IPR007492">
    <property type="entry name" value="LytTR_DNA-bd_dom"/>
</dbReference>
<keyword evidence="4" id="KW-1185">Reference proteome</keyword>